<dbReference type="AlphaFoldDB" id="A0A556THY4"/>
<evidence type="ECO:0000313" key="5">
    <source>
        <dbReference type="Proteomes" id="UP000319801"/>
    </source>
</evidence>
<dbReference type="SMART" id="SM00216">
    <property type="entry name" value="VWD"/>
    <property type="match status" value="1"/>
</dbReference>
<dbReference type="SUPFAM" id="SSF57567">
    <property type="entry name" value="Serine protease inhibitors"/>
    <property type="match status" value="1"/>
</dbReference>
<protein>
    <submittedName>
        <fullName evidence="4">Mucin-5AC</fullName>
    </submittedName>
</protein>
<dbReference type="Pfam" id="PF25962">
    <property type="entry name" value="TIL_OTOGL_Mucin"/>
    <property type="match status" value="1"/>
</dbReference>
<dbReference type="InterPro" id="IPR014853">
    <property type="entry name" value="VWF/SSPO/ZAN-like_Cys-rich_dom"/>
</dbReference>
<dbReference type="GO" id="GO:0005615">
    <property type="term" value="C:extracellular space"/>
    <property type="evidence" value="ECO:0007669"/>
    <property type="project" value="TreeGrafter"/>
</dbReference>
<dbReference type="Pfam" id="PF00094">
    <property type="entry name" value="VWD"/>
    <property type="match status" value="3"/>
</dbReference>
<dbReference type="SMART" id="SM00832">
    <property type="entry name" value="C8"/>
    <property type="match status" value="3"/>
</dbReference>
<feature type="domain" description="VWFD" evidence="3">
    <location>
        <begin position="224"/>
        <end position="436"/>
    </location>
</feature>
<name>A0A556THY4_BAGYA</name>
<feature type="domain" description="VWFD" evidence="3">
    <location>
        <begin position="683"/>
        <end position="857"/>
    </location>
</feature>
<dbReference type="InterPro" id="IPR036084">
    <property type="entry name" value="Ser_inhib-like_sf"/>
</dbReference>
<dbReference type="Pfam" id="PF08742">
    <property type="entry name" value="C8"/>
    <property type="match status" value="3"/>
</dbReference>
<dbReference type="PANTHER" id="PTHR11339">
    <property type="entry name" value="EXTRACELLULAR MATRIX GLYCOPROTEIN RELATED"/>
    <property type="match status" value="1"/>
</dbReference>
<dbReference type="PROSITE" id="PS51233">
    <property type="entry name" value="VWFD"/>
    <property type="match status" value="3"/>
</dbReference>
<evidence type="ECO:0000256" key="2">
    <source>
        <dbReference type="ARBA" id="ARBA00023180"/>
    </source>
</evidence>
<reference evidence="4 5" key="1">
    <citation type="journal article" date="2019" name="Genome Biol. Evol.">
        <title>Whole-Genome Sequencing of the Giant Devil Catfish, Bagarius yarrelli.</title>
        <authorList>
            <person name="Jiang W."/>
            <person name="Lv Y."/>
            <person name="Cheng L."/>
            <person name="Yang K."/>
            <person name="Chao B."/>
            <person name="Wang X."/>
            <person name="Li Y."/>
            <person name="Pan X."/>
            <person name="You X."/>
            <person name="Zhang Y."/>
            <person name="Yang J."/>
            <person name="Li J."/>
            <person name="Zhang X."/>
            <person name="Liu S."/>
            <person name="Sun C."/>
            <person name="Yang J."/>
            <person name="Shi Q."/>
        </authorList>
    </citation>
    <scope>NUCLEOTIDE SEQUENCE [LARGE SCALE GENOMIC DNA]</scope>
    <source>
        <strain evidence="4">JWS20170419001</strain>
        <tissue evidence="4">Muscle</tissue>
    </source>
</reference>
<gene>
    <name evidence="4" type="ORF">Baya_0323</name>
</gene>
<dbReference type="CDD" id="cd19941">
    <property type="entry name" value="TIL"/>
    <property type="match status" value="1"/>
</dbReference>
<accession>A0A556THY4</accession>
<dbReference type="GO" id="GO:0031012">
    <property type="term" value="C:extracellular matrix"/>
    <property type="evidence" value="ECO:0007669"/>
    <property type="project" value="TreeGrafter"/>
</dbReference>
<evidence type="ECO:0000313" key="4">
    <source>
        <dbReference type="EMBL" id="TSK13449.1"/>
    </source>
</evidence>
<dbReference type="InterPro" id="IPR058753">
    <property type="entry name" value="TIL_OTOGL_Mucin"/>
</dbReference>
<evidence type="ECO:0000259" key="3">
    <source>
        <dbReference type="PROSITE" id="PS51233"/>
    </source>
</evidence>
<sequence length="1109" mass="124140">MCDSTQSDFNIQMRREYIDGVSSIKSFIVTLEGITVMLHDSKITINNQVLTIPGYYNGIRIERVSNYIKISSKLGVTVYWDEDNSLSIEISKNYVNQTCGLCGDFNGIAQNEFNNNGQYLPLEDFSFKWKIDSPTETCLQTEVKFSDSCQYQTEFCKDLLNLQAFDSCHSLLPTNAFLHACIKDLCQCNSTQNVCVCDTVSEFSRQCAHAGGAPGNWRSQELCGLCGNFNGIQTDDFTTESGLIEGTAESFASTWKTTLCQDLSLNLFDPCSMSVEKESYTENCPGNMKYFNDYRSCGKTCRYLSQNYQTCDLSHTPLDGCGCPENTYLNDMDECVPASECPCYFDALVKTKSGFAQNKECSRTCTIYGENHYITFDGRKYSFHGNCEYTLVQGNVCGLCGNYDGDWNNDFTTRGGEEVTYSPKFGNSWKATATCPEASDKPNSCEMRPYRQAWAIKQCSILKSDTFRTCHTAVDPTQYYDACVQDTCACDAGGDCECFCTAVAAYAAACSGQGICVSWRTPSVCPLFCDYYNTHEGCEWHYKPCGQSCMKTCRNPTGICYSEIPPLEGSVLYNQTDGTGWCFTAYCESDCNVVKKTEPCFMSTTPSPASTTPVPNNNYSYPNPESRNGELWTNEEKCKDGNVISKCGKCVHSDDTKPVCENGIPPNKVYDKSRGCYHYECQCKCYGWGKNHFVTFDGNYFNFQGNCAYILVQEIINKYNFSVHINNYMCDQHFCTESSTVHYKSYIIELRQTNYPAVNTVYVNNEKASSVYTNADFSITTTGIAMTLDIPEIQVQVTFNGNHFLVNLPFSLFHNNTEGQCGKCDNNKINDCTLPNGKVSPNCDEMGPQWQVNNTCTTPPPRTPEPPPTDMLCQPEICKIIHSKEFEECHKVLNPEKFYNACVHDMCKKNNTGCSSLEGYARMCAEESVCVDWRPLTDGKCAPNCPEHKVYLPCGPKVEKTCNSGQGKNGAQNVKNVHAVKPQWVQCVNQLSVQTQNPVLNQDISWRIRTAVRSVGFAYEDVPAECCGKCVQQHCVYKGPDNSNTVTIVKGTETTTSDGCCQTCKLNNILSFSYDNAKYLHLHASCLKLNHLEGLPKCIVLFYNTDMMW</sequence>
<keyword evidence="2" id="KW-0325">Glycoprotein</keyword>
<proteinExistence type="predicted"/>
<dbReference type="InterPro" id="IPR001846">
    <property type="entry name" value="VWF_type-D"/>
</dbReference>
<keyword evidence="5" id="KW-1185">Reference proteome</keyword>
<comment type="caution">
    <text evidence="4">The sequence shown here is derived from an EMBL/GenBank/DDBJ whole genome shotgun (WGS) entry which is preliminary data.</text>
</comment>
<organism evidence="4 5">
    <name type="scientific">Bagarius yarrelli</name>
    <name type="common">Goonch</name>
    <name type="synonym">Bagrus yarrelli</name>
    <dbReference type="NCBI Taxonomy" id="175774"/>
    <lineage>
        <taxon>Eukaryota</taxon>
        <taxon>Metazoa</taxon>
        <taxon>Chordata</taxon>
        <taxon>Craniata</taxon>
        <taxon>Vertebrata</taxon>
        <taxon>Euteleostomi</taxon>
        <taxon>Actinopterygii</taxon>
        <taxon>Neopterygii</taxon>
        <taxon>Teleostei</taxon>
        <taxon>Ostariophysi</taxon>
        <taxon>Siluriformes</taxon>
        <taxon>Sisoridae</taxon>
        <taxon>Sisorinae</taxon>
        <taxon>Bagarius</taxon>
    </lineage>
</organism>
<dbReference type="EMBL" id="VCAZ01000001">
    <property type="protein sequence ID" value="TSK13449.1"/>
    <property type="molecule type" value="Genomic_DNA"/>
</dbReference>
<dbReference type="Gene3D" id="2.10.25.10">
    <property type="entry name" value="Laminin"/>
    <property type="match status" value="1"/>
</dbReference>
<dbReference type="Proteomes" id="UP000319801">
    <property type="component" value="Unassembled WGS sequence"/>
</dbReference>
<evidence type="ECO:0000256" key="1">
    <source>
        <dbReference type="ARBA" id="ARBA00023157"/>
    </source>
</evidence>
<dbReference type="OrthoDB" id="10071893at2759"/>
<feature type="domain" description="VWFD" evidence="3">
    <location>
        <begin position="1"/>
        <end position="139"/>
    </location>
</feature>
<dbReference type="InterPro" id="IPR050780">
    <property type="entry name" value="Mucin_vWF_Thrombospondin_sf"/>
</dbReference>
<dbReference type="PANTHER" id="PTHR11339:SF408">
    <property type="entry name" value="MUCIN-5B"/>
    <property type="match status" value="1"/>
</dbReference>
<dbReference type="FunFam" id="2.10.25.10:FF:000674">
    <property type="entry name" value="Mucin-2"/>
    <property type="match status" value="1"/>
</dbReference>
<keyword evidence="1" id="KW-1015">Disulfide bond</keyword>